<dbReference type="Gene3D" id="3.50.30.20">
    <property type="entry name" value="Carbamoyl-phosphate synthase small subunit, N-terminal domain"/>
    <property type="match status" value="1"/>
</dbReference>
<keyword evidence="11" id="KW-0055">Arginine biosynthesis</keyword>
<dbReference type="SUPFAM" id="SSF52317">
    <property type="entry name" value="Class I glutamine amidotransferase-like"/>
    <property type="match status" value="1"/>
</dbReference>
<dbReference type="GO" id="GO:0006541">
    <property type="term" value="P:glutamine metabolic process"/>
    <property type="evidence" value="ECO:0007669"/>
    <property type="project" value="InterPro"/>
</dbReference>
<feature type="binding site" evidence="11">
    <location>
        <position position="308"/>
    </location>
    <ligand>
        <name>L-glutamine</name>
        <dbReference type="ChEBI" id="CHEBI:58359"/>
    </ligand>
</feature>
<comment type="pathway">
    <text evidence="2 11">Amino-acid biosynthesis; L-arginine biosynthesis; carbamoyl phosphate from bicarbonate: step 1/1.</text>
</comment>
<feature type="binding site" evidence="11">
    <location>
        <position position="234"/>
    </location>
    <ligand>
        <name>L-glutamine</name>
        <dbReference type="ChEBI" id="CHEBI:58359"/>
    </ligand>
</feature>
<dbReference type="GO" id="GO:0006207">
    <property type="term" value="P:'de novo' pyrimidine nucleobase biosynthetic process"/>
    <property type="evidence" value="ECO:0007669"/>
    <property type="project" value="InterPro"/>
</dbReference>
<evidence type="ECO:0000256" key="8">
    <source>
        <dbReference type="ARBA" id="ARBA00022975"/>
    </source>
</evidence>
<dbReference type="InterPro" id="IPR036480">
    <property type="entry name" value="CarbP_synth_ssu_N_sf"/>
</dbReference>
<comment type="catalytic activity">
    <reaction evidence="9 11">
        <text>hydrogencarbonate + L-glutamine + 2 ATP + H2O = carbamoyl phosphate + L-glutamate + 2 ADP + phosphate + 2 H(+)</text>
        <dbReference type="Rhea" id="RHEA:18633"/>
        <dbReference type="ChEBI" id="CHEBI:15377"/>
        <dbReference type="ChEBI" id="CHEBI:15378"/>
        <dbReference type="ChEBI" id="CHEBI:17544"/>
        <dbReference type="ChEBI" id="CHEBI:29985"/>
        <dbReference type="ChEBI" id="CHEBI:30616"/>
        <dbReference type="ChEBI" id="CHEBI:43474"/>
        <dbReference type="ChEBI" id="CHEBI:58228"/>
        <dbReference type="ChEBI" id="CHEBI:58359"/>
        <dbReference type="ChEBI" id="CHEBI:456216"/>
        <dbReference type="EC" id="6.3.5.5"/>
    </reaction>
</comment>
<dbReference type="GO" id="GO:0006526">
    <property type="term" value="P:L-arginine biosynthetic process"/>
    <property type="evidence" value="ECO:0007669"/>
    <property type="project" value="UniProtKB-UniRule"/>
</dbReference>
<keyword evidence="5 11" id="KW-0547">Nucleotide-binding</keyword>
<dbReference type="Proteomes" id="UP000054608">
    <property type="component" value="Unassembled WGS sequence"/>
</dbReference>
<dbReference type="PATRIC" id="fig|458.5.peg.962"/>
<dbReference type="RefSeq" id="WP_058531030.1">
    <property type="nucleotide sequence ID" value="NZ_CAAAIN010000001.1"/>
</dbReference>
<dbReference type="GO" id="GO:0004088">
    <property type="term" value="F:carbamoyl-phosphate synthase (glutamine-hydrolyzing) activity"/>
    <property type="evidence" value="ECO:0007669"/>
    <property type="project" value="UniProtKB-UniRule"/>
</dbReference>
<keyword evidence="7 11" id="KW-0315">Glutamine amidotransferase</keyword>
<comment type="similarity">
    <text evidence="3 11">Belongs to the CarA family.</text>
</comment>
<evidence type="ECO:0000313" key="14">
    <source>
        <dbReference type="Proteomes" id="UP000054608"/>
    </source>
</evidence>
<dbReference type="UniPathway" id="UPA00068">
    <property type="reaction ID" value="UER00171"/>
</dbReference>
<dbReference type="EC" id="6.3.5.5" evidence="11"/>
<gene>
    <name evidence="11 13" type="primary">carA</name>
    <name evidence="13" type="ORF">Lrub_0928</name>
</gene>
<keyword evidence="4 11" id="KW-0436">Ligase</keyword>
<sequence length="382" mass="41771">MFNKPAILALADGTVFRGVSVGAHGDCVGELVFNTSMTGYQEMLTDPSYARQIITLTTAHVGNTGCNEEDMESSRIWAAGLVMRHCSLIPSNYRASQSLPEWLKKQGVVAIAGIDTRQLTILLREKGAIGACISTQDDEEAAIHKAQQFGGLDGLDLACEVSRQTIERWHDGRGEWGQKSRPSHFHVVAYDFGVKYNILRILHEKGCHITLVPATTSAKEALALNPDGIFLSNGPGDPFACDYAIAATREFLERDIPLFGICLGFQILALAAGAKTVKMKFGHHGANHPVIETRSPRRVFITSQNHGFAVEEASLPDCLEITHRSLFDNSLQGIRHKTKPALAFQGHPEASPGPHEIEIIFDEFVTMMDSNHKTNLGRTGSE</sequence>
<feature type="binding site" evidence="11">
    <location>
        <position position="48"/>
    </location>
    <ligand>
        <name>L-glutamine</name>
        <dbReference type="ChEBI" id="CHEBI:58359"/>
    </ligand>
</feature>
<feature type="binding site" evidence="11">
    <location>
        <position position="307"/>
    </location>
    <ligand>
        <name>L-glutamine</name>
        <dbReference type="ChEBI" id="CHEBI:58359"/>
    </ligand>
</feature>
<dbReference type="GO" id="GO:0004359">
    <property type="term" value="F:glutaminase activity"/>
    <property type="evidence" value="ECO:0007669"/>
    <property type="project" value="RHEA"/>
</dbReference>
<dbReference type="UniPathway" id="UPA00070">
    <property type="reaction ID" value="UER00115"/>
</dbReference>
<feature type="domain" description="Carbamoyl-phosphate synthase small subunit N-terminal" evidence="12">
    <location>
        <begin position="4"/>
        <end position="134"/>
    </location>
</feature>
<dbReference type="GO" id="GO:0005524">
    <property type="term" value="F:ATP binding"/>
    <property type="evidence" value="ECO:0007669"/>
    <property type="project" value="UniProtKB-UniRule"/>
</dbReference>
<evidence type="ECO:0000256" key="3">
    <source>
        <dbReference type="ARBA" id="ARBA00007800"/>
    </source>
</evidence>
<dbReference type="Pfam" id="PF00988">
    <property type="entry name" value="CPSase_sm_chain"/>
    <property type="match status" value="1"/>
</dbReference>
<dbReference type="PROSITE" id="PS51273">
    <property type="entry name" value="GATASE_TYPE_1"/>
    <property type="match status" value="1"/>
</dbReference>
<dbReference type="PRINTS" id="PR00099">
    <property type="entry name" value="CPSGATASE"/>
</dbReference>
<dbReference type="InterPro" id="IPR002474">
    <property type="entry name" value="CarbamoylP_synth_ssu_N"/>
</dbReference>
<dbReference type="PRINTS" id="PR00096">
    <property type="entry name" value="GATASE"/>
</dbReference>
<dbReference type="NCBIfam" id="TIGR01368">
    <property type="entry name" value="CPSaseIIsmall"/>
    <property type="match status" value="1"/>
</dbReference>
<comment type="pathway">
    <text evidence="1 11">Pyrimidine metabolism; UMP biosynthesis via de novo pathway; (S)-dihydroorotate from bicarbonate: step 1/3.</text>
</comment>
<feature type="active site" description="Nucleophile" evidence="11">
    <location>
        <position position="262"/>
    </location>
</feature>
<evidence type="ECO:0000256" key="5">
    <source>
        <dbReference type="ARBA" id="ARBA00022741"/>
    </source>
</evidence>
<dbReference type="STRING" id="458.Lrub_0928"/>
<dbReference type="AlphaFoldDB" id="A0A0W0XUV1"/>
<evidence type="ECO:0000256" key="11">
    <source>
        <dbReference type="HAMAP-Rule" id="MF_01209"/>
    </source>
</evidence>
<evidence type="ECO:0000256" key="7">
    <source>
        <dbReference type="ARBA" id="ARBA00022962"/>
    </source>
</evidence>
<evidence type="ECO:0000256" key="9">
    <source>
        <dbReference type="ARBA" id="ARBA00048816"/>
    </source>
</evidence>
<feature type="active site" evidence="11">
    <location>
        <position position="349"/>
    </location>
</feature>
<keyword evidence="6 11" id="KW-0067">ATP-binding</keyword>
<feature type="binding site" evidence="11">
    <location>
        <position position="263"/>
    </location>
    <ligand>
        <name>L-glutamine</name>
        <dbReference type="ChEBI" id="CHEBI:58359"/>
    </ligand>
</feature>
<organism evidence="13 14">
    <name type="scientific">Legionella rubrilucens</name>
    <dbReference type="NCBI Taxonomy" id="458"/>
    <lineage>
        <taxon>Bacteria</taxon>
        <taxon>Pseudomonadati</taxon>
        <taxon>Pseudomonadota</taxon>
        <taxon>Gammaproteobacteria</taxon>
        <taxon>Legionellales</taxon>
        <taxon>Legionellaceae</taxon>
        <taxon>Legionella</taxon>
    </lineage>
</organism>
<name>A0A0W0XUV1_9GAMM</name>
<evidence type="ECO:0000313" key="13">
    <source>
        <dbReference type="EMBL" id="KTD48577.1"/>
    </source>
</evidence>
<protein>
    <recommendedName>
        <fullName evidence="11">Carbamoyl phosphate synthase small chain</fullName>
        <ecNumber evidence="11">6.3.5.5</ecNumber>
    </recommendedName>
    <alternativeName>
        <fullName evidence="11">Carbamoyl phosphate synthetase glutamine chain</fullName>
    </alternativeName>
</protein>
<dbReference type="NCBIfam" id="NF009475">
    <property type="entry name" value="PRK12838.1"/>
    <property type="match status" value="1"/>
</dbReference>
<evidence type="ECO:0000256" key="2">
    <source>
        <dbReference type="ARBA" id="ARBA00005077"/>
    </source>
</evidence>
<feature type="active site" evidence="11">
    <location>
        <position position="347"/>
    </location>
</feature>
<evidence type="ECO:0000256" key="1">
    <source>
        <dbReference type="ARBA" id="ARBA00004812"/>
    </source>
</evidence>
<feature type="region of interest" description="CPSase" evidence="11">
    <location>
        <begin position="1"/>
        <end position="185"/>
    </location>
</feature>
<dbReference type="FunFam" id="3.50.30.20:FF:000001">
    <property type="entry name" value="Carbamoyl-phosphate synthase small chain"/>
    <property type="match status" value="1"/>
</dbReference>
<dbReference type="InterPro" id="IPR050472">
    <property type="entry name" value="Anth_synth/Amidotransfase"/>
</dbReference>
<dbReference type="CDD" id="cd01744">
    <property type="entry name" value="GATase1_CPSase"/>
    <property type="match status" value="1"/>
</dbReference>
<dbReference type="InterPro" id="IPR035686">
    <property type="entry name" value="CPSase_GATase1"/>
</dbReference>
<dbReference type="Pfam" id="PF00117">
    <property type="entry name" value="GATase"/>
    <property type="match status" value="1"/>
</dbReference>
<evidence type="ECO:0000256" key="4">
    <source>
        <dbReference type="ARBA" id="ARBA00022598"/>
    </source>
</evidence>
<keyword evidence="11" id="KW-0028">Amino-acid biosynthesis</keyword>
<dbReference type="InterPro" id="IPR006274">
    <property type="entry name" value="CarbamoylP_synth_ssu"/>
</dbReference>
<keyword evidence="14" id="KW-1185">Reference proteome</keyword>
<dbReference type="PANTHER" id="PTHR43418">
    <property type="entry name" value="MULTIFUNCTIONAL TRYPTOPHAN BIOSYNTHESIS PROTEIN-RELATED"/>
    <property type="match status" value="1"/>
</dbReference>
<dbReference type="GO" id="GO:0044205">
    <property type="term" value="P:'de novo' UMP biosynthetic process"/>
    <property type="evidence" value="ECO:0007669"/>
    <property type="project" value="UniProtKB-UniRule"/>
</dbReference>
<dbReference type="InterPro" id="IPR017926">
    <property type="entry name" value="GATASE"/>
</dbReference>
<comment type="caution">
    <text evidence="13">The sequence shown here is derived from an EMBL/GenBank/DDBJ whole genome shotgun (WGS) entry which is preliminary data.</text>
</comment>
<dbReference type="SUPFAM" id="SSF52021">
    <property type="entry name" value="Carbamoyl phosphate synthetase, small subunit N-terminal domain"/>
    <property type="match status" value="1"/>
</dbReference>
<reference evidence="13 14" key="1">
    <citation type="submission" date="2015-11" db="EMBL/GenBank/DDBJ databases">
        <title>Genomic analysis of 38 Legionella species identifies large and diverse effector repertoires.</title>
        <authorList>
            <person name="Burstein D."/>
            <person name="Amaro F."/>
            <person name="Zusman T."/>
            <person name="Lifshitz Z."/>
            <person name="Cohen O."/>
            <person name="Gilbert J.A."/>
            <person name="Pupko T."/>
            <person name="Shuman H.A."/>
            <person name="Segal G."/>
        </authorList>
    </citation>
    <scope>NUCLEOTIDE SEQUENCE [LARGE SCALE GENOMIC DNA]</scope>
    <source>
        <strain evidence="13 14">WA-270A-C2</strain>
    </source>
</reference>
<evidence type="ECO:0000259" key="12">
    <source>
        <dbReference type="SMART" id="SM01097"/>
    </source>
</evidence>
<dbReference type="EMBL" id="LNYT01000007">
    <property type="protein sequence ID" value="KTD48577.1"/>
    <property type="molecule type" value="Genomic_DNA"/>
</dbReference>
<dbReference type="HAMAP" id="MF_01209">
    <property type="entry name" value="CPSase_S_chain"/>
    <property type="match status" value="1"/>
</dbReference>
<dbReference type="PANTHER" id="PTHR43418:SF7">
    <property type="entry name" value="CARBAMOYL-PHOSPHATE SYNTHASE SMALL CHAIN"/>
    <property type="match status" value="1"/>
</dbReference>
<feature type="binding site" evidence="11">
    <location>
        <position position="266"/>
    </location>
    <ligand>
        <name>L-glutamine</name>
        <dbReference type="ChEBI" id="CHEBI:58359"/>
    </ligand>
</feature>
<comment type="subunit">
    <text evidence="11">Composed of two chains; the small (or glutamine) chain promotes the hydrolysis of glutamine to ammonia, which is used by the large (or ammonia) chain to synthesize carbamoyl phosphate. Tetramer of heterodimers (alpha,beta)4.</text>
</comment>
<dbReference type="OrthoDB" id="9804328at2"/>
<dbReference type="Gene3D" id="3.40.50.880">
    <property type="match status" value="1"/>
</dbReference>
<evidence type="ECO:0000256" key="6">
    <source>
        <dbReference type="ARBA" id="ARBA00022840"/>
    </source>
</evidence>
<dbReference type="SMART" id="SM01097">
    <property type="entry name" value="CPSase_sm_chain"/>
    <property type="match status" value="1"/>
</dbReference>
<evidence type="ECO:0000256" key="10">
    <source>
        <dbReference type="ARBA" id="ARBA00049285"/>
    </source>
</evidence>
<comment type="function">
    <text evidence="11">Small subunit of the glutamine-dependent carbamoyl phosphate synthetase (CPSase). CPSase catalyzes the formation of carbamoyl phosphate from the ammonia moiety of glutamine, carbonate, and phosphate donated by ATP, constituting the first step of 2 biosynthetic pathways, one leading to arginine and/or urea and the other to pyrimidine nucleotides. The small subunit (glutamine amidotransferase) binds and cleaves glutamine to supply the large subunit with the substrate ammonia.</text>
</comment>
<comment type="catalytic activity">
    <reaction evidence="10 11">
        <text>L-glutamine + H2O = L-glutamate + NH4(+)</text>
        <dbReference type="Rhea" id="RHEA:15889"/>
        <dbReference type="ChEBI" id="CHEBI:15377"/>
        <dbReference type="ChEBI" id="CHEBI:28938"/>
        <dbReference type="ChEBI" id="CHEBI:29985"/>
        <dbReference type="ChEBI" id="CHEBI:58359"/>
    </reaction>
</comment>
<keyword evidence="8 11" id="KW-0665">Pyrimidine biosynthesis</keyword>
<accession>A0A0W0XUV1</accession>
<feature type="binding site" evidence="11">
    <location>
        <position position="236"/>
    </location>
    <ligand>
        <name>L-glutamine</name>
        <dbReference type="ChEBI" id="CHEBI:58359"/>
    </ligand>
</feature>
<proteinExistence type="inferred from homology"/>
<feature type="binding site" evidence="11">
    <location>
        <position position="305"/>
    </location>
    <ligand>
        <name>L-glutamine</name>
        <dbReference type="ChEBI" id="CHEBI:58359"/>
    </ligand>
</feature>
<dbReference type="InterPro" id="IPR029062">
    <property type="entry name" value="Class_I_gatase-like"/>
</dbReference>